<dbReference type="Proteomes" id="UP000192491">
    <property type="component" value="Unassembled WGS sequence"/>
</dbReference>
<gene>
    <name evidence="2" type="ORF">BWK73_28065</name>
</gene>
<evidence type="ECO:0000313" key="3">
    <source>
        <dbReference type="Proteomes" id="UP000192491"/>
    </source>
</evidence>
<accession>A0A1Y1QKA0</accession>
<dbReference type="Gene3D" id="3.30.300.250">
    <property type="match status" value="1"/>
</dbReference>
<reference evidence="2 3" key="1">
    <citation type="submission" date="2017-01" db="EMBL/GenBank/DDBJ databases">
        <title>Novel large sulfur bacteria in the metagenomes of groundwater-fed chemosynthetic microbial mats in the Lake Huron basin.</title>
        <authorList>
            <person name="Sharrar A.M."/>
            <person name="Flood B.E."/>
            <person name="Bailey J.V."/>
            <person name="Jones D.S."/>
            <person name="Biddanda B."/>
            <person name="Ruberg S.A."/>
            <person name="Marcus D.N."/>
            <person name="Dick G.J."/>
        </authorList>
    </citation>
    <scope>NUCLEOTIDE SEQUENCE [LARGE SCALE GENOMIC DNA]</scope>
    <source>
        <strain evidence="2">A8</strain>
    </source>
</reference>
<protein>
    <recommendedName>
        <fullName evidence="1">Rap1a immunity protein domain-containing protein</fullName>
    </recommendedName>
</protein>
<comment type="caution">
    <text evidence="2">The sequence shown here is derived from an EMBL/GenBank/DDBJ whole genome shotgun (WGS) entry which is preliminary data.</text>
</comment>
<proteinExistence type="predicted"/>
<feature type="domain" description="Rap1a immunity protein" evidence="1">
    <location>
        <begin position="17"/>
        <end position="115"/>
    </location>
</feature>
<dbReference type="AlphaFoldDB" id="A0A1Y1QKA0"/>
<organism evidence="2 3">
    <name type="scientific">Thiothrix lacustris</name>
    <dbReference type="NCBI Taxonomy" id="525917"/>
    <lineage>
        <taxon>Bacteria</taxon>
        <taxon>Pseudomonadati</taxon>
        <taxon>Pseudomonadota</taxon>
        <taxon>Gammaproteobacteria</taxon>
        <taxon>Thiotrichales</taxon>
        <taxon>Thiotrichaceae</taxon>
        <taxon>Thiothrix</taxon>
    </lineage>
</organism>
<evidence type="ECO:0000259" key="1">
    <source>
        <dbReference type="Pfam" id="PF18602"/>
    </source>
</evidence>
<sequence length="242" mass="26605">MRLCTADKDDAKLACVLVTSAIHDSLSAGMIAGYSAGYRDGSMDNGIKDEDAALIAGMVLAEKNEAKNLLPDYCTKNTSLLDMIDAGVKYIKENPDTKEVNAGAVMYLAWKEAFPSTICRKTVSASIDGEVISKIDKEKREDAVKYVENLNKSLPIMLDSETRGDAITVDDDITFHYTLVNIRKGDQGIKLLEENARSQILKMVCTKNNKKWMDGGIDIVFSYKDKDGSSIKDFSFSKGDCL</sequence>
<evidence type="ECO:0000313" key="2">
    <source>
        <dbReference type="EMBL" id="OQX07423.1"/>
    </source>
</evidence>
<dbReference type="EMBL" id="MTEJ01000209">
    <property type="protein sequence ID" value="OQX07423.1"/>
    <property type="molecule type" value="Genomic_DNA"/>
</dbReference>
<name>A0A1Y1QKA0_9GAMM</name>
<dbReference type="Pfam" id="PF18602">
    <property type="entry name" value="Rap1a"/>
    <property type="match status" value="1"/>
</dbReference>
<dbReference type="InterPro" id="IPR041238">
    <property type="entry name" value="Rap1a"/>
</dbReference>